<sequence length="53" mass="5546">MSKKVTVILMPCLIGGIIGSAGLGWILSLVAAIGIGSLWFLADAAIDYKARNR</sequence>
<organism evidence="2 3">
    <name type="scientific">Stakelama sediminis</name>
    <dbReference type="NCBI Taxonomy" id="463200"/>
    <lineage>
        <taxon>Bacteria</taxon>
        <taxon>Pseudomonadati</taxon>
        <taxon>Pseudomonadota</taxon>
        <taxon>Alphaproteobacteria</taxon>
        <taxon>Sphingomonadales</taxon>
        <taxon>Sphingomonadaceae</taxon>
        <taxon>Stakelama</taxon>
    </lineage>
</organism>
<keyword evidence="1" id="KW-0472">Membrane</keyword>
<reference evidence="2 3" key="1">
    <citation type="submission" date="2020-08" db="EMBL/GenBank/DDBJ databases">
        <title>Genomic Encyclopedia of Type Strains, Phase IV (KMG-IV): sequencing the most valuable type-strain genomes for metagenomic binning, comparative biology and taxonomic classification.</title>
        <authorList>
            <person name="Goeker M."/>
        </authorList>
    </citation>
    <scope>NUCLEOTIDE SEQUENCE [LARGE SCALE GENOMIC DNA]</scope>
    <source>
        <strain evidence="2 3">DSM 27203</strain>
    </source>
</reference>
<evidence type="ECO:0000313" key="3">
    <source>
        <dbReference type="Proteomes" id="UP000554342"/>
    </source>
</evidence>
<evidence type="ECO:0000313" key="2">
    <source>
        <dbReference type="EMBL" id="MBB5717559.1"/>
    </source>
</evidence>
<keyword evidence="1" id="KW-0812">Transmembrane</keyword>
<evidence type="ECO:0000256" key="1">
    <source>
        <dbReference type="SAM" id="Phobius"/>
    </source>
</evidence>
<name>A0A840YVI5_9SPHN</name>
<keyword evidence="1" id="KW-1133">Transmembrane helix</keyword>
<feature type="transmembrane region" description="Helical" evidence="1">
    <location>
        <begin position="12"/>
        <end position="42"/>
    </location>
</feature>
<dbReference type="Proteomes" id="UP000554342">
    <property type="component" value="Unassembled WGS sequence"/>
</dbReference>
<keyword evidence="3" id="KW-1185">Reference proteome</keyword>
<gene>
    <name evidence="2" type="ORF">FHR23_000466</name>
</gene>
<dbReference type="AlphaFoldDB" id="A0A840YVI5"/>
<accession>A0A840YVI5</accession>
<protein>
    <submittedName>
        <fullName evidence="2">Uncharacterized membrane protein (UPF0136 family)</fullName>
    </submittedName>
</protein>
<comment type="caution">
    <text evidence="2">The sequence shown here is derived from an EMBL/GenBank/DDBJ whole genome shotgun (WGS) entry which is preliminary data.</text>
</comment>
<dbReference type="RefSeq" id="WP_184001307.1">
    <property type="nucleotide sequence ID" value="NZ_BAABIF010000004.1"/>
</dbReference>
<proteinExistence type="predicted"/>
<dbReference type="EMBL" id="JACIJI010000001">
    <property type="protein sequence ID" value="MBB5717559.1"/>
    <property type="molecule type" value="Genomic_DNA"/>
</dbReference>